<feature type="domain" description="YqgF/RNase H-like" evidence="6">
    <location>
        <begin position="1"/>
        <end position="101"/>
    </location>
</feature>
<dbReference type="GO" id="GO:0004518">
    <property type="term" value="F:nuclease activity"/>
    <property type="evidence" value="ECO:0007669"/>
    <property type="project" value="UniProtKB-KW"/>
</dbReference>
<proteinExistence type="inferred from homology"/>
<dbReference type="InterPro" id="IPR005227">
    <property type="entry name" value="YqgF"/>
</dbReference>
<dbReference type="GO" id="GO:0016788">
    <property type="term" value="F:hydrolase activity, acting on ester bonds"/>
    <property type="evidence" value="ECO:0007669"/>
    <property type="project" value="UniProtKB-UniRule"/>
</dbReference>
<comment type="function">
    <text evidence="5">Could be a nuclease involved in processing of the 5'-end of pre-16S rRNA.</text>
</comment>
<dbReference type="InterPro" id="IPR037027">
    <property type="entry name" value="YqgF/RNaseH-like_dom_sf"/>
</dbReference>
<dbReference type="GO" id="GO:0000967">
    <property type="term" value="P:rRNA 5'-end processing"/>
    <property type="evidence" value="ECO:0007669"/>
    <property type="project" value="UniProtKB-UniRule"/>
</dbReference>
<comment type="similarity">
    <text evidence="5">Belongs to the YqgF HJR family.</text>
</comment>
<dbReference type="PANTHER" id="PTHR33317:SF4">
    <property type="entry name" value="POLYNUCLEOTIDYL TRANSFERASE, RIBONUCLEASE H-LIKE SUPERFAMILY PROTEIN"/>
    <property type="match status" value="1"/>
</dbReference>
<evidence type="ECO:0000256" key="2">
    <source>
        <dbReference type="ARBA" id="ARBA00022517"/>
    </source>
</evidence>
<evidence type="ECO:0000256" key="5">
    <source>
        <dbReference type="HAMAP-Rule" id="MF_00651"/>
    </source>
</evidence>
<dbReference type="SUPFAM" id="SSF53098">
    <property type="entry name" value="Ribonuclease H-like"/>
    <property type="match status" value="1"/>
</dbReference>
<protein>
    <recommendedName>
        <fullName evidence="5">Putative pre-16S rRNA nuclease</fullName>
        <ecNumber evidence="5">3.1.-.-</ecNumber>
    </recommendedName>
</protein>
<dbReference type="Gene3D" id="3.30.420.140">
    <property type="entry name" value="YqgF/RNase H-like domain"/>
    <property type="match status" value="1"/>
</dbReference>
<dbReference type="Pfam" id="PF03652">
    <property type="entry name" value="RuvX"/>
    <property type="match status" value="1"/>
</dbReference>
<evidence type="ECO:0000256" key="4">
    <source>
        <dbReference type="ARBA" id="ARBA00022801"/>
    </source>
</evidence>
<sequence>MIMMSVDYGDVRTGVAFCDKSEVLASPYGVIHESYQPKLVQKLAKIAAEKGAQKIIVGLPVNMDGSYGFRCDACRELGKMLQETSGIEVDYQDERLTTVIAHDFLSANNVKGKKRKEKVDAVSAVLILQSYIDKNK</sequence>
<evidence type="ECO:0000256" key="3">
    <source>
        <dbReference type="ARBA" id="ARBA00022722"/>
    </source>
</evidence>
<dbReference type="NCBIfam" id="TIGR00250">
    <property type="entry name" value="RNAse_H_YqgF"/>
    <property type="match status" value="1"/>
</dbReference>
<keyword evidence="3 5" id="KW-0540">Nuclease</keyword>
<dbReference type="InterPro" id="IPR012337">
    <property type="entry name" value="RNaseH-like_sf"/>
</dbReference>
<evidence type="ECO:0000256" key="1">
    <source>
        <dbReference type="ARBA" id="ARBA00022490"/>
    </source>
</evidence>
<reference evidence="7" key="1">
    <citation type="journal article" date="2021" name="PeerJ">
        <title>Extensive microbial diversity within the chicken gut microbiome revealed by metagenomics and culture.</title>
        <authorList>
            <person name="Gilroy R."/>
            <person name="Ravi A."/>
            <person name="Getino M."/>
            <person name="Pursley I."/>
            <person name="Horton D.L."/>
            <person name="Alikhan N.F."/>
            <person name="Baker D."/>
            <person name="Gharbi K."/>
            <person name="Hall N."/>
            <person name="Watson M."/>
            <person name="Adriaenssens E.M."/>
            <person name="Foster-Nyarko E."/>
            <person name="Jarju S."/>
            <person name="Secka A."/>
            <person name="Antonio M."/>
            <person name="Oren A."/>
            <person name="Chaudhuri R.R."/>
            <person name="La Ragione R."/>
            <person name="Hildebrand F."/>
            <person name="Pallen M.J."/>
        </authorList>
    </citation>
    <scope>NUCLEOTIDE SEQUENCE</scope>
    <source>
        <strain evidence="7">CHK188-16595</strain>
    </source>
</reference>
<dbReference type="EMBL" id="DWXN01000012">
    <property type="protein sequence ID" value="HJB75372.1"/>
    <property type="molecule type" value="Genomic_DNA"/>
</dbReference>
<keyword evidence="1 5" id="KW-0963">Cytoplasm</keyword>
<evidence type="ECO:0000259" key="6">
    <source>
        <dbReference type="SMART" id="SM00732"/>
    </source>
</evidence>
<accession>A0A9D2S984</accession>
<dbReference type="PANTHER" id="PTHR33317">
    <property type="entry name" value="POLYNUCLEOTIDYL TRANSFERASE, RIBONUCLEASE H-LIKE SUPERFAMILY PROTEIN"/>
    <property type="match status" value="1"/>
</dbReference>
<name>A0A9D2S984_9FIRM</name>
<dbReference type="Proteomes" id="UP000823877">
    <property type="component" value="Unassembled WGS sequence"/>
</dbReference>
<dbReference type="AlphaFoldDB" id="A0A9D2S984"/>
<dbReference type="GO" id="GO:0005829">
    <property type="term" value="C:cytosol"/>
    <property type="evidence" value="ECO:0007669"/>
    <property type="project" value="TreeGrafter"/>
</dbReference>
<comment type="caution">
    <text evidence="7">The sequence shown here is derived from an EMBL/GenBank/DDBJ whole genome shotgun (WGS) entry which is preliminary data.</text>
</comment>
<dbReference type="CDD" id="cd16964">
    <property type="entry name" value="YqgF"/>
    <property type="match status" value="1"/>
</dbReference>
<organism evidence="7 8">
    <name type="scientific">Candidatus Eubacterium faecale</name>
    <dbReference type="NCBI Taxonomy" id="2838568"/>
    <lineage>
        <taxon>Bacteria</taxon>
        <taxon>Bacillati</taxon>
        <taxon>Bacillota</taxon>
        <taxon>Clostridia</taxon>
        <taxon>Eubacteriales</taxon>
        <taxon>Eubacteriaceae</taxon>
        <taxon>Eubacterium</taxon>
    </lineage>
</organism>
<evidence type="ECO:0000313" key="7">
    <source>
        <dbReference type="EMBL" id="HJB75372.1"/>
    </source>
</evidence>
<keyword evidence="2 5" id="KW-0690">Ribosome biogenesis</keyword>
<dbReference type="HAMAP" id="MF_00651">
    <property type="entry name" value="Nuclease_YqgF"/>
    <property type="match status" value="1"/>
</dbReference>
<evidence type="ECO:0000313" key="8">
    <source>
        <dbReference type="Proteomes" id="UP000823877"/>
    </source>
</evidence>
<dbReference type="EC" id="3.1.-.-" evidence="5"/>
<reference evidence="7" key="2">
    <citation type="submission" date="2021-04" db="EMBL/GenBank/DDBJ databases">
        <authorList>
            <person name="Gilroy R."/>
        </authorList>
    </citation>
    <scope>NUCLEOTIDE SEQUENCE</scope>
    <source>
        <strain evidence="7">CHK188-16595</strain>
    </source>
</reference>
<dbReference type="InterPro" id="IPR006641">
    <property type="entry name" value="YqgF/RNaseH-like_dom"/>
</dbReference>
<dbReference type="SMART" id="SM00732">
    <property type="entry name" value="YqgFc"/>
    <property type="match status" value="1"/>
</dbReference>
<comment type="subcellular location">
    <subcellularLocation>
        <location evidence="5">Cytoplasm</location>
    </subcellularLocation>
</comment>
<keyword evidence="4 5" id="KW-0378">Hydrolase</keyword>
<gene>
    <name evidence="7" type="primary">ruvX</name>
    <name evidence="7" type="ORF">IAA37_06855</name>
</gene>